<keyword evidence="2" id="KW-1185">Reference proteome</keyword>
<dbReference type="RefSeq" id="WP_110717938.1">
    <property type="nucleotide sequence ID" value="NZ_PGFS01000001.1"/>
</dbReference>
<dbReference type="SUPFAM" id="SSF56954">
    <property type="entry name" value="Outer membrane efflux proteins (OEP)"/>
    <property type="match status" value="1"/>
</dbReference>
<comment type="caution">
    <text evidence="1">The sequence shown here is derived from an EMBL/GenBank/DDBJ whole genome shotgun (WGS) entry which is preliminary data.</text>
</comment>
<accession>A0ABT6I4A0</accession>
<protein>
    <submittedName>
        <fullName evidence="1">Uncharacterized protein</fullName>
    </submittedName>
</protein>
<reference evidence="1" key="1">
    <citation type="journal article" date="2015" name="Antonie Van Leeuwenhoek">
        <title>Comparative 16S rRNA signatures and multilocus sequence analysis for the genus Salinicola and description of Salinicola acroporae sp. nov., isolated from coral Acropora digitifera.</title>
        <authorList>
            <person name="Lepcha R.T."/>
            <person name="Poddar A."/>
            <person name="Schumann P."/>
            <person name="Das S.K."/>
        </authorList>
    </citation>
    <scope>NUCLEOTIDE SEQUENCE</scope>
    <source>
        <strain evidence="1">S4-41</strain>
    </source>
</reference>
<name>A0ABT6I4A0_9GAMM</name>
<evidence type="ECO:0000313" key="1">
    <source>
        <dbReference type="EMBL" id="MDH4572528.1"/>
    </source>
</evidence>
<gene>
    <name evidence="1" type="ORF">CUR86_08700</name>
</gene>
<sequence>MLTLIENAEVYRQRQQALTEQVEEARSVGGLYDDQFSVGLRDVNDLLTIRQEAFSARRQLIDLESQQKRIQYRAASQLGLINPLITGRLGGDDS</sequence>
<proteinExistence type="predicted"/>
<reference evidence="1" key="2">
    <citation type="submission" date="2017-11" db="EMBL/GenBank/DDBJ databases">
        <authorList>
            <person name="Das S.K."/>
        </authorList>
    </citation>
    <scope>NUCLEOTIDE SEQUENCE</scope>
    <source>
        <strain evidence="1">S4-41</strain>
    </source>
</reference>
<dbReference type="Proteomes" id="UP001162135">
    <property type="component" value="Unassembled WGS sequence"/>
</dbReference>
<dbReference type="Gene3D" id="1.20.1600.10">
    <property type="entry name" value="Outer membrane efflux proteins (OEP)"/>
    <property type="match status" value="1"/>
</dbReference>
<evidence type="ECO:0000313" key="2">
    <source>
        <dbReference type="Proteomes" id="UP001162135"/>
    </source>
</evidence>
<dbReference type="EMBL" id="PGFS01000001">
    <property type="protein sequence ID" value="MDH4572528.1"/>
    <property type="molecule type" value="Genomic_DNA"/>
</dbReference>
<organism evidence="1 2">
    <name type="scientific">Salinicola acroporae</name>
    <dbReference type="NCBI Taxonomy" id="1541440"/>
    <lineage>
        <taxon>Bacteria</taxon>
        <taxon>Pseudomonadati</taxon>
        <taxon>Pseudomonadota</taxon>
        <taxon>Gammaproteobacteria</taxon>
        <taxon>Oceanospirillales</taxon>
        <taxon>Halomonadaceae</taxon>
        <taxon>Salinicola</taxon>
    </lineage>
</organism>